<dbReference type="InterPro" id="IPR055259">
    <property type="entry name" value="YkvP/CgeB_Glyco_trans-like"/>
</dbReference>
<dbReference type="AlphaFoldDB" id="A0A318ELQ7"/>
<protein>
    <submittedName>
        <fullName evidence="2">Spore maturation protein CgeB</fullName>
    </submittedName>
</protein>
<feature type="domain" description="Spore protein YkvP/CgeB glycosyl transferase-like" evidence="1">
    <location>
        <begin position="272"/>
        <end position="387"/>
    </location>
</feature>
<gene>
    <name evidence="2" type="ORF">C8E03_105100</name>
</gene>
<accession>A0A318ELQ7</accession>
<dbReference type="RefSeq" id="WP_110291106.1">
    <property type="nucleotide sequence ID" value="NZ_QICS01000005.1"/>
</dbReference>
<reference evidence="2 3" key="1">
    <citation type="submission" date="2018-05" db="EMBL/GenBank/DDBJ databases">
        <title>Genomic Encyclopedia of Type Strains, Phase IV (KMG-IV): sequencing the most valuable type-strain genomes for metagenomic binning, comparative biology and taxonomic classification.</title>
        <authorList>
            <person name="Goeker M."/>
        </authorList>
    </citation>
    <scope>NUCLEOTIDE SEQUENCE [LARGE SCALE GENOMIC DNA]</scope>
    <source>
        <strain evidence="2 3">DSM 28816</strain>
    </source>
</reference>
<proteinExistence type="predicted"/>
<evidence type="ECO:0000313" key="3">
    <source>
        <dbReference type="Proteomes" id="UP000247523"/>
    </source>
</evidence>
<dbReference type="Proteomes" id="UP000247523">
    <property type="component" value="Unassembled WGS sequence"/>
</dbReference>
<organism evidence="2 3">
    <name type="scientific">Lachnotalea glycerini</name>
    <dbReference type="NCBI Taxonomy" id="1763509"/>
    <lineage>
        <taxon>Bacteria</taxon>
        <taxon>Bacillati</taxon>
        <taxon>Bacillota</taxon>
        <taxon>Clostridia</taxon>
        <taxon>Lachnospirales</taxon>
        <taxon>Lachnospiraceae</taxon>
        <taxon>Lachnotalea</taxon>
    </lineage>
</organism>
<dbReference type="Pfam" id="PF13524">
    <property type="entry name" value="Glyco_trans_1_2"/>
    <property type="match status" value="1"/>
</dbReference>
<sequence length="394" mass="45981">MNILLCSWANIFEPDIIDALQSMGHQIYKITLPISDPFSDSYYMTHLSRQMIDMKCDFVFSVNYIPVVSMACSIHQMKYVSWIADSPCFELNSYTISNTCNYIFIFDKILYQSCYKESPQTVYYLPLGSNTKRLDNIRLYKHELDKYQSDISFVGSLYTFRSKYNKVMLPAYWKGYFEGIIESQLLIYGYNLIHDTLSDDAVNAFAKAADWNDQPGLMESGKLCRLDIRSIIADNYIGRECSRRERFRAFNEISKLFHFDLYTNESTSELPLVNSKGTIEPFEDAFKIYKASKINLNITSKTIQSGLPLRIFDILGAGGFLITNFQTELPEYFEIDKDLVVYENLNDLIHKISYYLSHEEERLTIAQNGYQKVKKYYQFQFQIQKMLAVVFESN</sequence>
<evidence type="ECO:0000313" key="2">
    <source>
        <dbReference type="EMBL" id="PXV90193.1"/>
    </source>
</evidence>
<dbReference type="Gene3D" id="3.40.50.2000">
    <property type="entry name" value="Glycogen Phosphorylase B"/>
    <property type="match status" value="1"/>
</dbReference>
<name>A0A318ELQ7_9FIRM</name>
<comment type="caution">
    <text evidence="2">The sequence shown here is derived from an EMBL/GenBank/DDBJ whole genome shotgun (WGS) entry which is preliminary data.</text>
</comment>
<dbReference type="EMBL" id="QICS01000005">
    <property type="protein sequence ID" value="PXV90193.1"/>
    <property type="molecule type" value="Genomic_DNA"/>
</dbReference>
<evidence type="ECO:0000259" key="1">
    <source>
        <dbReference type="Pfam" id="PF13524"/>
    </source>
</evidence>